<dbReference type="Proteomes" id="UP000712281">
    <property type="component" value="Unassembled WGS sequence"/>
</dbReference>
<keyword evidence="1" id="KW-0732">Signal</keyword>
<evidence type="ECO:0000313" key="2">
    <source>
        <dbReference type="EMBL" id="KAF2555432.1"/>
    </source>
</evidence>
<evidence type="ECO:0000256" key="1">
    <source>
        <dbReference type="SAM" id="SignalP"/>
    </source>
</evidence>
<organism evidence="2 3">
    <name type="scientific">Brassica cretica</name>
    <name type="common">Mustard</name>
    <dbReference type="NCBI Taxonomy" id="69181"/>
    <lineage>
        <taxon>Eukaryota</taxon>
        <taxon>Viridiplantae</taxon>
        <taxon>Streptophyta</taxon>
        <taxon>Embryophyta</taxon>
        <taxon>Tracheophyta</taxon>
        <taxon>Spermatophyta</taxon>
        <taxon>Magnoliopsida</taxon>
        <taxon>eudicotyledons</taxon>
        <taxon>Gunneridae</taxon>
        <taxon>Pentapetalae</taxon>
        <taxon>rosids</taxon>
        <taxon>malvids</taxon>
        <taxon>Brassicales</taxon>
        <taxon>Brassicaceae</taxon>
        <taxon>Brassiceae</taxon>
        <taxon>Brassica</taxon>
    </lineage>
</organism>
<sequence>MTPIRLSVLVFSLDVSCSGGVYPSDLSVLYGLWVKRVYTVTEGGFGGGNLQEAVGTVHPRFEGAFLSGSWQPSGLPAPFPSSWSEPASLYVVALTSALAPPEFIYLYVAYV</sequence>
<proteinExistence type="predicted"/>
<evidence type="ECO:0008006" key="4">
    <source>
        <dbReference type="Google" id="ProtNLM"/>
    </source>
</evidence>
<reference evidence="2" key="1">
    <citation type="submission" date="2019-12" db="EMBL/GenBank/DDBJ databases">
        <title>Genome sequencing and annotation of Brassica cretica.</title>
        <authorList>
            <person name="Studholme D.J."/>
            <person name="Sarris P.F."/>
        </authorList>
    </citation>
    <scope>NUCLEOTIDE SEQUENCE</scope>
    <source>
        <strain evidence="2">PFS-001/15</strain>
        <tissue evidence="2">Leaf</tissue>
    </source>
</reference>
<gene>
    <name evidence="2" type="ORF">F2Q68_00013171</name>
</gene>
<dbReference type="EMBL" id="QGKW02001940">
    <property type="protein sequence ID" value="KAF2555432.1"/>
    <property type="molecule type" value="Genomic_DNA"/>
</dbReference>
<feature type="signal peptide" evidence="1">
    <location>
        <begin position="1"/>
        <end position="20"/>
    </location>
</feature>
<protein>
    <recommendedName>
        <fullName evidence="4">Secreted protein</fullName>
    </recommendedName>
</protein>
<accession>A0A8S9HGT6</accession>
<comment type="caution">
    <text evidence="2">The sequence shown here is derived from an EMBL/GenBank/DDBJ whole genome shotgun (WGS) entry which is preliminary data.</text>
</comment>
<name>A0A8S9HGT6_BRACR</name>
<evidence type="ECO:0000313" key="3">
    <source>
        <dbReference type="Proteomes" id="UP000712281"/>
    </source>
</evidence>
<feature type="chain" id="PRO_5035936167" description="Secreted protein" evidence="1">
    <location>
        <begin position="21"/>
        <end position="111"/>
    </location>
</feature>
<dbReference type="AlphaFoldDB" id="A0A8S9HGT6"/>